<evidence type="ECO:0000256" key="2">
    <source>
        <dbReference type="ARBA" id="ARBA00022980"/>
    </source>
</evidence>
<dbReference type="NCBIfam" id="TIGR00165">
    <property type="entry name" value="S18"/>
    <property type="match status" value="1"/>
</dbReference>
<proteinExistence type="inferred from homology"/>
<dbReference type="Pfam" id="PF01084">
    <property type="entry name" value="Ribosomal_S18"/>
    <property type="match status" value="1"/>
</dbReference>
<accession>A0A645DPQ0</accession>
<sequence>MRDDDNDSMMNDMDGKSGRGDRRMGGRKPSFRKKVCKFCTQNLTPDYKNPEMLRRYITERGKILPARITGCCAKHQRAVTNEIKKARVLAYLPFEKK</sequence>
<organism evidence="5">
    <name type="scientific">bioreactor metagenome</name>
    <dbReference type="NCBI Taxonomy" id="1076179"/>
    <lineage>
        <taxon>unclassified sequences</taxon>
        <taxon>metagenomes</taxon>
        <taxon>ecological metagenomes</taxon>
    </lineage>
</organism>
<dbReference type="PANTHER" id="PTHR13479:SF40">
    <property type="entry name" value="SMALL RIBOSOMAL SUBUNIT PROTEIN BS18M"/>
    <property type="match status" value="1"/>
</dbReference>
<dbReference type="Gene3D" id="4.10.640.10">
    <property type="entry name" value="Ribosomal protein S18"/>
    <property type="match status" value="1"/>
</dbReference>
<dbReference type="PANTHER" id="PTHR13479">
    <property type="entry name" value="30S RIBOSOMAL PROTEIN S18"/>
    <property type="match status" value="1"/>
</dbReference>
<comment type="caution">
    <text evidence="5">The sequence shown here is derived from an EMBL/GenBank/DDBJ whole genome shotgun (WGS) entry which is preliminary data.</text>
</comment>
<dbReference type="InterPro" id="IPR001648">
    <property type="entry name" value="Ribosomal_bS18"/>
</dbReference>
<feature type="region of interest" description="Disordered" evidence="4">
    <location>
        <begin position="1"/>
        <end position="29"/>
    </location>
</feature>
<dbReference type="HAMAP" id="MF_00270">
    <property type="entry name" value="Ribosomal_bS18"/>
    <property type="match status" value="1"/>
</dbReference>
<comment type="similarity">
    <text evidence="1">Belongs to the bacterial ribosomal protein bS18 family.</text>
</comment>
<reference evidence="5" key="1">
    <citation type="submission" date="2019-08" db="EMBL/GenBank/DDBJ databases">
        <authorList>
            <person name="Kucharzyk K."/>
            <person name="Murdoch R.W."/>
            <person name="Higgins S."/>
            <person name="Loffler F."/>
        </authorList>
    </citation>
    <scope>NUCLEOTIDE SEQUENCE</scope>
</reference>
<gene>
    <name evidence="5" type="primary">rpsR_33</name>
    <name evidence="5" type="ORF">SDC9_138600</name>
</gene>
<dbReference type="PROSITE" id="PS00057">
    <property type="entry name" value="RIBOSOMAL_S18"/>
    <property type="match status" value="1"/>
</dbReference>
<evidence type="ECO:0000256" key="4">
    <source>
        <dbReference type="SAM" id="MobiDB-lite"/>
    </source>
</evidence>
<name>A0A645DPQ0_9ZZZZ</name>
<dbReference type="InterPro" id="IPR036870">
    <property type="entry name" value="Ribosomal_bS18_sf"/>
</dbReference>
<evidence type="ECO:0000313" key="5">
    <source>
        <dbReference type="EMBL" id="MPM91470.1"/>
    </source>
</evidence>
<dbReference type="GO" id="GO:0070181">
    <property type="term" value="F:small ribosomal subunit rRNA binding"/>
    <property type="evidence" value="ECO:0007669"/>
    <property type="project" value="TreeGrafter"/>
</dbReference>
<dbReference type="GO" id="GO:0022627">
    <property type="term" value="C:cytosolic small ribosomal subunit"/>
    <property type="evidence" value="ECO:0007669"/>
    <property type="project" value="TreeGrafter"/>
</dbReference>
<evidence type="ECO:0000256" key="3">
    <source>
        <dbReference type="ARBA" id="ARBA00023274"/>
    </source>
</evidence>
<dbReference type="InterPro" id="IPR018275">
    <property type="entry name" value="Ribosomal_bS18_CS"/>
</dbReference>
<dbReference type="AlphaFoldDB" id="A0A645DPQ0"/>
<dbReference type="PRINTS" id="PR00974">
    <property type="entry name" value="RIBOSOMALS18"/>
</dbReference>
<keyword evidence="2 5" id="KW-0689">Ribosomal protein</keyword>
<feature type="compositionally biased region" description="Basic and acidic residues" evidence="4">
    <location>
        <begin position="13"/>
        <end position="24"/>
    </location>
</feature>
<evidence type="ECO:0000256" key="1">
    <source>
        <dbReference type="ARBA" id="ARBA00005589"/>
    </source>
</evidence>
<dbReference type="EMBL" id="VSSQ01038519">
    <property type="protein sequence ID" value="MPM91470.1"/>
    <property type="molecule type" value="Genomic_DNA"/>
</dbReference>
<keyword evidence="3" id="KW-0687">Ribonucleoprotein</keyword>
<dbReference type="GO" id="GO:0006412">
    <property type="term" value="P:translation"/>
    <property type="evidence" value="ECO:0007669"/>
    <property type="project" value="InterPro"/>
</dbReference>
<dbReference type="GO" id="GO:0003735">
    <property type="term" value="F:structural constituent of ribosome"/>
    <property type="evidence" value="ECO:0007669"/>
    <property type="project" value="InterPro"/>
</dbReference>
<protein>
    <submittedName>
        <fullName evidence="5">30S ribosomal protein S18</fullName>
    </submittedName>
</protein>
<dbReference type="SUPFAM" id="SSF46911">
    <property type="entry name" value="Ribosomal protein S18"/>
    <property type="match status" value="1"/>
</dbReference>